<evidence type="ECO:0000313" key="1">
    <source>
        <dbReference type="EMBL" id="GBO22354.1"/>
    </source>
</evidence>
<reference evidence="1 2" key="1">
    <citation type="journal article" date="2019" name="Sci. Rep.">
        <title>Orb-weaving spider Araneus ventricosus genome elucidates the spidroin gene catalogue.</title>
        <authorList>
            <person name="Kono N."/>
            <person name="Nakamura H."/>
            <person name="Ohtoshi R."/>
            <person name="Moran D.A.P."/>
            <person name="Shinohara A."/>
            <person name="Yoshida Y."/>
            <person name="Fujiwara M."/>
            <person name="Mori M."/>
            <person name="Tomita M."/>
            <person name="Arakawa K."/>
        </authorList>
    </citation>
    <scope>NUCLEOTIDE SEQUENCE [LARGE SCALE GENOMIC DNA]</scope>
</reference>
<organism evidence="1 2">
    <name type="scientific">Araneus ventricosus</name>
    <name type="common">Orbweaver spider</name>
    <name type="synonym">Epeira ventricosa</name>
    <dbReference type="NCBI Taxonomy" id="182803"/>
    <lineage>
        <taxon>Eukaryota</taxon>
        <taxon>Metazoa</taxon>
        <taxon>Ecdysozoa</taxon>
        <taxon>Arthropoda</taxon>
        <taxon>Chelicerata</taxon>
        <taxon>Arachnida</taxon>
        <taxon>Araneae</taxon>
        <taxon>Araneomorphae</taxon>
        <taxon>Entelegynae</taxon>
        <taxon>Araneoidea</taxon>
        <taxon>Araneidae</taxon>
        <taxon>Araneus</taxon>
    </lineage>
</organism>
<evidence type="ECO:0000313" key="2">
    <source>
        <dbReference type="Proteomes" id="UP000499080"/>
    </source>
</evidence>
<name>A0A4Y2VD92_ARAVE</name>
<sequence length="87" mass="9370">MDDGPEPKIKRSLSLSYRTLAASLTFSTCRDASVNPEDLEIGSMVPNAALNHWSWKRIFPSGGDTHDTRDNGGSIFDAAASALNGIF</sequence>
<comment type="caution">
    <text evidence="1">The sequence shown here is derived from an EMBL/GenBank/DDBJ whole genome shotgun (WGS) entry which is preliminary data.</text>
</comment>
<proteinExistence type="predicted"/>
<dbReference type="AlphaFoldDB" id="A0A4Y2VD92"/>
<gene>
    <name evidence="1" type="ORF">AVEN_150043_1</name>
</gene>
<protein>
    <submittedName>
        <fullName evidence="1">Uncharacterized protein</fullName>
    </submittedName>
</protein>
<dbReference type="EMBL" id="BGPR01045449">
    <property type="protein sequence ID" value="GBO22354.1"/>
    <property type="molecule type" value="Genomic_DNA"/>
</dbReference>
<dbReference type="Proteomes" id="UP000499080">
    <property type="component" value="Unassembled WGS sequence"/>
</dbReference>
<keyword evidence="2" id="KW-1185">Reference proteome</keyword>
<accession>A0A4Y2VD92</accession>